<evidence type="ECO:0000313" key="11">
    <source>
        <dbReference type="Proteomes" id="UP000298663"/>
    </source>
</evidence>
<feature type="DNA-binding region" description="Homeobox" evidence="6">
    <location>
        <begin position="293"/>
        <end position="352"/>
    </location>
</feature>
<dbReference type="InterPro" id="IPR009057">
    <property type="entry name" value="Homeodomain-like_sf"/>
</dbReference>
<name>A0A4U5MLT7_STECR</name>
<evidence type="ECO:0000259" key="9">
    <source>
        <dbReference type="PROSITE" id="PS50071"/>
    </source>
</evidence>
<feature type="domain" description="Homeobox" evidence="9">
    <location>
        <begin position="291"/>
        <end position="351"/>
    </location>
</feature>
<dbReference type="PANTHER" id="PTHR24340:SF41">
    <property type="entry name" value="MUSCLE-SPECIFIC HOMEOBOX PROTEIN TINMAN-RELATED"/>
    <property type="match status" value="1"/>
</dbReference>
<protein>
    <recommendedName>
        <fullName evidence="9">Homeobox domain-containing protein</fullName>
    </recommendedName>
</protein>
<feature type="compositionally biased region" description="Basic and acidic residues" evidence="8">
    <location>
        <begin position="108"/>
        <end position="136"/>
    </location>
</feature>
<organism evidence="10 11">
    <name type="scientific">Steinernema carpocapsae</name>
    <name type="common">Entomopathogenic nematode</name>
    <dbReference type="NCBI Taxonomy" id="34508"/>
    <lineage>
        <taxon>Eukaryota</taxon>
        <taxon>Metazoa</taxon>
        <taxon>Ecdysozoa</taxon>
        <taxon>Nematoda</taxon>
        <taxon>Chromadorea</taxon>
        <taxon>Rhabditida</taxon>
        <taxon>Tylenchina</taxon>
        <taxon>Panagrolaimomorpha</taxon>
        <taxon>Strongyloidoidea</taxon>
        <taxon>Steinernematidae</taxon>
        <taxon>Steinernema</taxon>
    </lineage>
</organism>
<comment type="caution">
    <text evidence="10">The sequence shown here is derived from an EMBL/GenBank/DDBJ whole genome shotgun (WGS) entry which is preliminary data.</text>
</comment>
<evidence type="ECO:0000256" key="5">
    <source>
        <dbReference type="ARBA" id="ARBA00023242"/>
    </source>
</evidence>
<dbReference type="InterPro" id="IPR050394">
    <property type="entry name" value="Homeobox_NK-like"/>
</dbReference>
<feature type="compositionally biased region" description="Low complexity" evidence="8">
    <location>
        <begin position="371"/>
        <end position="380"/>
    </location>
</feature>
<evidence type="ECO:0000256" key="3">
    <source>
        <dbReference type="ARBA" id="ARBA00023125"/>
    </source>
</evidence>
<keyword evidence="11" id="KW-1185">Reference proteome</keyword>
<dbReference type="InterPro" id="IPR000047">
    <property type="entry name" value="HTH_motif"/>
</dbReference>
<dbReference type="Gene3D" id="1.10.10.60">
    <property type="entry name" value="Homeodomain-like"/>
    <property type="match status" value="1"/>
</dbReference>
<evidence type="ECO:0000256" key="8">
    <source>
        <dbReference type="SAM" id="MobiDB-lite"/>
    </source>
</evidence>
<proteinExistence type="predicted"/>
<sequence>MVAPRSLVSSSLGGSLQLLLLVKRRARPKDLFQISRSAKRPPRGRPPTAAEDRRSVDFARVQWIIVRLALCRLRGFRGNFWSFANTIDKAEANLDILKLLSMVADANNRQEGKTEEKSDSQESRDSNEDKKNDAKKDAKSGIFHRFSVSDILSPFDSLARAQQQFLKMTTTPGSSSTSSIGDLAASAAAGFAAGSAYRSAAANSGTAASGLSPPSAHATAAFGANPYGFNGPFSHGYQAAADFPSYMTTNPQWYGMGGSSISRFSGPVMGLNGGIDPSRAAMHGIQLPMSGQRRKRRVLFSQAQVAALEHRFKQQKYLTATERDQLAAGIGLSATQVKIWFQNHRYKCKRQEKEKKMDGVISADESRSPDMSRSPSPHSPIIGEKIDIETHQILKKDDKPLDAVSDTHLIGMPGLVESALPDINKFHQQYQSGFPTFNPFNAANAYAQQSPYGGFGQMTQRPWC</sequence>
<comment type="subcellular location">
    <subcellularLocation>
        <location evidence="1 6 7">Nucleus</location>
    </subcellularLocation>
</comment>
<dbReference type="PANTHER" id="PTHR24340">
    <property type="entry name" value="HOMEOBOX PROTEIN NKX"/>
    <property type="match status" value="1"/>
</dbReference>
<dbReference type="Proteomes" id="UP000298663">
    <property type="component" value="Unassembled WGS sequence"/>
</dbReference>
<dbReference type="PROSITE" id="PS50071">
    <property type="entry name" value="HOMEOBOX_2"/>
    <property type="match status" value="1"/>
</dbReference>
<dbReference type="GO" id="GO:0005634">
    <property type="term" value="C:nucleus"/>
    <property type="evidence" value="ECO:0007669"/>
    <property type="project" value="UniProtKB-SubCell"/>
</dbReference>
<keyword evidence="4 6" id="KW-0371">Homeobox</keyword>
<reference evidence="10 11" key="1">
    <citation type="journal article" date="2015" name="Genome Biol.">
        <title>Comparative genomics of Steinernema reveals deeply conserved gene regulatory networks.</title>
        <authorList>
            <person name="Dillman A.R."/>
            <person name="Macchietto M."/>
            <person name="Porter C.F."/>
            <person name="Rogers A."/>
            <person name="Williams B."/>
            <person name="Antoshechkin I."/>
            <person name="Lee M.M."/>
            <person name="Goodwin Z."/>
            <person name="Lu X."/>
            <person name="Lewis E.E."/>
            <person name="Goodrich-Blair H."/>
            <person name="Stock S.P."/>
            <person name="Adams B.J."/>
            <person name="Sternberg P.W."/>
            <person name="Mortazavi A."/>
        </authorList>
    </citation>
    <scope>NUCLEOTIDE SEQUENCE [LARGE SCALE GENOMIC DNA]</scope>
    <source>
        <strain evidence="10 11">ALL</strain>
    </source>
</reference>
<dbReference type="STRING" id="34508.A0A4U5MLT7"/>
<dbReference type="CDD" id="cd00086">
    <property type="entry name" value="homeodomain"/>
    <property type="match status" value="1"/>
</dbReference>
<reference evidence="10 11" key="2">
    <citation type="journal article" date="2019" name="G3 (Bethesda)">
        <title>Hybrid Assembly of the Genome of the Entomopathogenic Nematode Steinernema carpocapsae Identifies the X-Chromosome.</title>
        <authorList>
            <person name="Serra L."/>
            <person name="Macchietto M."/>
            <person name="Macias-Munoz A."/>
            <person name="McGill C.J."/>
            <person name="Rodriguez I.M."/>
            <person name="Rodriguez B."/>
            <person name="Murad R."/>
            <person name="Mortazavi A."/>
        </authorList>
    </citation>
    <scope>NUCLEOTIDE SEQUENCE [LARGE SCALE GENOMIC DNA]</scope>
    <source>
        <strain evidence="10 11">ALL</strain>
    </source>
</reference>
<evidence type="ECO:0000256" key="2">
    <source>
        <dbReference type="ARBA" id="ARBA00022473"/>
    </source>
</evidence>
<dbReference type="AlphaFoldDB" id="A0A4U5MLT7"/>
<dbReference type="FunFam" id="1.10.10.60:FF:000678">
    <property type="entry name" value="C. Elegans Homeobox"/>
    <property type="match status" value="1"/>
</dbReference>
<dbReference type="PROSITE" id="PS00027">
    <property type="entry name" value="HOMEOBOX_1"/>
    <property type="match status" value="1"/>
</dbReference>
<evidence type="ECO:0000313" key="10">
    <source>
        <dbReference type="EMBL" id="TKR70427.1"/>
    </source>
</evidence>
<dbReference type="InterPro" id="IPR017970">
    <property type="entry name" value="Homeobox_CS"/>
</dbReference>
<evidence type="ECO:0000256" key="6">
    <source>
        <dbReference type="PROSITE-ProRule" id="PRU00108"/>
    </source>
</evidence>
<dbReference type="OrthoDB" id="3137333at2759"/>
<dbReference type="GO" id="GO:0030154">
    <property type="term" value="P:cell differentiation"/>
    <property type="evidence" value="ECO:0007669"/>
    <property type="project" value="TreeGrafter"/>
</dbReference>
<gene>
    <name evidence="10" type="ORF">L596_022458</name>
</gene>
<dbReference type="SUPFAM" id="SSF46689">
    <property type="entry name" value="Homeodomain-like"/>
    <property type="match status" value="1"/>
</dbReference>
<evidence type="ECO:0000256" key="1">
    <source>
        <dbReference type="ARBA" id="ARBA00004123"/>
    </source>
</evidence>
<evidence type="ECO:0000256" key="7">
    <source>
        <dbReference type="RuleBase" id="RU000682"/>
    </source>
</evidence>
<dbReference type="GO" id="GO:0000978">
    <property type="term" value="F:RNA polymerase II cis-regulatory region sequence-specific DNA binding"/>
    <property type="evidence" value="ECO:0007669"/>
    <property type="project" value="TreeGrafter"/>
</dbReference>
<dbReference type="Pfam" id="PF00046">
    <property type="entry name" value="Homeodomain"/>
    <property type="match status" value="1"/>
</dbReference>
<accession>A0A4U5MLT7</accession>
<feature type="region of interest" description="Disordered" evidence="8">
    <location>
        <begin position="351"/>
        <end position="381"/>
    </location>
</feature>
<evidence type="ECO:0000256" key="4">
    <source>
        <dbReference type="ARBA" id="ARBA00023155"/>
    </source>
</evidence>
<dbReference type="SMART" id="SM00389">
    <property type="entry name" value="HOX"/>
    <property type="match status" value="1"/>
</dbReference>
<feature type="region of interest" description="Disordered" evidence="8">
    <location>
        <begin position="107"/>
        <end position="136"/>
    </location>
</feature>
<dbReference type="PRINTS" id="PR00031">
    <property type="entry name" value="HTHREPRESSR"/>
</dbReference>
<keyword evidence="5 6" id="KW-0539">Nucleus</keyword>
<keyword evidence="2" id="KW-0217">Developmental protein</keyword>
<dbReference type="EMBL" id="AZBU02000007">
    <property type="protein sequence ID" value="TKR70427.1"/>
    <property type="molecule type" value="Genomic_DNA"/>
</dbReference>
<feature type="compositionally biased region" description="Basic and acidic residues" evidence="8">
    <location>
        <begin position="351"/>
        <end position="370"/>
    </location>
</feature>
<keyword evidence="3 6" id="KW-0238">DNA-binding</keyword>
<dbReference type="InterPro" id="IPR001356">
    <property type="entry name" value="HD"/>
</dbReference>
<dbReference type="GO" id="GO:0000981">
    <property type="term" value="F:DNA-binding transcription factor activity, RNA polymerase II-specific"/>
    <property type="evidence" value="ECO:0007669"/>
    <property type="project" value="InterPro"/>
</dbReference>